<dbReference type="EMBL" id="BOSE01000001">
    <property type="protein sequence ID" value="GIP14414.1"/>
    <property type="molecule type" value="Genomic_DNA"/>
</dbReference>
<proteinExistence type="predicted"/>
<organism evidence="1 2">
    <name type="scientific">Paenibacillus montaniterrae</name>
    <dbReference type="NCBI Taxonomy" id="429341"/>
    <lineage>
        <taxon>Bacteria</taxon>
        <taxon>Bacillati</taxon>
        <taxon>Bacillota</taxon>
        <taxon>Bacilli</taxon>
        <taxon>Bacillales</taxon>
        <taxon>Paenibacillaceae</taxon>
        <taxon>Paenibacillus</taxon>
    </lineage>
</organism>
<dbReference type="Proteomes" id="UP000683139">
    <property type="component" value="Unassembled WGS sequence"/>
</dbReference>
<gene>
    <name evidence="1" type="ORF">J40TS1_00560</name>
</gene>
<accession>A0A919YLU2</accession>
<evidence type="ECO:0000313" key="1">
    <source>
        <dbReference type="EMBL" id="GIP14414.1"/>
    </source>
</evidence>
<evidence type="ECO:0008006" key="3">
    <source>
        <dbReference type="Google" id="ProtNLM"/>
    </source>
</evidence>
<name>A0A919YLU2_9BACL</name>
<protein>
    <recommendedName>
        <fullName evidence="3">Translation initiation factor 2</fullName>
    </recommendedName>
</protein>
<evidence type="ECO:0000313" key="2">
    <source>
        <dbReference type="Proteomes" id="UP000683139"/>
    </source>
</evidence>
<sequence>MNKNNKRNSREIQIAKIALIGATIATIGDGIAAYAAALTLDLLENPETETRNAQSSELKTAQAQIDYYINELIQVRNSL</sequence>
<reference evidence="1" key="1">
    <citation type="submission" date="2021-03" db="EMBL/GenBank/DDBJ databases">
        <title>Antimicrobial resistance genes in bacteria isolated from Japanese honey, and their potential for conferring macrolide and lincosamide resistance in the American foulbrood pathogen Paenibacillus larvae.</title>
        <authorList>
            <person name="Okamoto M."/>
            <person name="Kumagai M."/>
            <person name="Kanamori H."/>
            <person name="Takamatsu D."/>
        </authorList>
    </citation>
    <scope>NUCLEOTIDE SEQUENCE</scope>
    <source>
        <strain evidence="1">J40TS1</strain>
    </source>
</reference>
<keyword evidence="2" id="KW-1185">Reference proteome</keyword>
<dbReference type="RefSeq" id="WP_213512586.1">
    <property type="nucleotide sequence ID" value="NZ_BOSE01000001.1"/>
</dbReference>
<dbReference type="AlphaFoldDB" id="A0A919YLU2"/>
<comment type="caution">
    <text evidence="1">The sequence shown here is derived from an EMBL/GenBank/DDBJ whole genome shotgun (WGS) entry which is preliminary data.</text>
</comment>